<gene>
    <name evidence="2" type="ORF">OVA965_LOCUS44919</name>
    <name evidence="3" type="ORF">TMI583_LOCUS48011</name>
</gene>
<dbReference type="Proteomes" id="UP000682733">
    <property type="component" value="Unassembled WGS sequence"/>
</dbReference>
<dbReference type="Proteomes" id="UP000677228">
    <property type="component" value="Unassembled WGS sequence"/>
</dbReference>
<comment type="caution">
    <text evidence="2">The sequence shown here is derived from an EMBL/GenBank/DDBJ whole genome shotgun (WGS) entry which is preliminary data.</text>
</comment>
<evidence type="ECO:0000313" key="4">
    <source>
        <dbReference type="Proteomes" id="UP000677228"/>
    </source>
</evidence>
<feature type="non-terminal residue" evidence="2">
    <location>
        <position position="1"/>
    </location>
</feature>
<accession>A0A8S2G9D1</accession>
<name>A0A8S2G9D1_9BILA</name>
<dbReference type="AlphaFoldDB" id="A0A8S2G9D1"/>
<evidence type="ECO:0000313" key="2">
    <source>
        <dbReference type="EMBL" id="CAF1652949.1"/>
    </source>
</evidence>
<proteinExistence type="predicted"/>
<sequence>SPLTSTDNSRMTTIETMTNSTRNEQKPQKKCLIEPDMSSKEIEVG</sequence>
<reference evidence="2" key="1">
    <citation type="submission" date="2021-02" db="EMBL/GenBank/DDBJ databases">
        <authorList>
            <person name="Nowell W R."/>
        </authorList>
    </citation>
    <scope>NUCLEOTIDE SEQUENCE</scope>
</reference>
<dbReference type="EMBL" id="CAJOBA010095744">
    <property type="protein sequence ID" value="CAF4502471.1"/>
    <property type="molecule type" value="Genomic_DNA"/>
</dbReference>
<feature type="compositionally biased region" description="Polar residues" evidence="1">
    <location>
        <begin position="1"/>
        <end position="22"/>
    </location>
</feature>
<feature type="region of interest" description="Disordered" evidence="1">
    <location>
        <begin position="1"/>
        <end position="45"/>
    </location>
</feature>
<organism evidence="2 4">
    <name type="scientific">Didymodactylos carnosus</name>
    <dbReference type="NCBI Taxonomy" id="1234261"/>
    <lineage>
        <taxon>Eukaryota</taxon>
        <taxon>Metazoa</taxon>
        <taxon>Spiralia</taxon>
        <taxon>Gnathifera</taxon>
        <taxon>Rotifera</taxon>
        <taxon>Eurotatoria</taxon>
        <taxon>Bdelloidea</taxon>
        <taxon>Philodinida</taxon>
        <taxon>Philodinidae</taxon>
        <taxon>Didymodactylos</taxon>
    </lineage>
</organism>
<evidence type="ECO:0000313" key="3">
    <source>
        <dbReference type="EMBL" id="CAF4502471.1"/>
    </source>
</evidence>
<feature type="compositionally biased region" description="Basic and acidic residues" evidence="1">
    <location>
        <begin position="23"/>
        <end position="45"/>
    </location>
</feature>
<evidence type="ECO:0000256" key="1">
    <source>
        <dbReference type="SAM" id="MobiDB-lite"/>
    </source>
</evidence>
<protein>
    <submittedName>
        <fullName evidence="2">Uncharacterized protein</fullName>
    </submittedName>
</protein>
<dbReference type="EMBL" id="CAJNOK010066892">
    <property type="protein sequence ID" value="CAF1652949.1"/>
    <property type="molecule type" value="Genomic_DNA"/>
</dbReference>